<gene>
    <name evidence="9" type="ORF">NCGR_LOCUS4694</name>
</gene>
<dbReference type="Pfam" id="PF00010">
    <property type="entry name" value="HLH"/>
    <property type="match status" value="1"/>
</dbReference>
<comment type="caution">
    <text evidence="9">The sequence shown here is derived from an EMBL/GenBank/DDBJ whole genome shotgun (WGS) entry which is preliminary data.</text>
</comment>
<evidence type="ECO:0000256" key="1">
    <source>
        <dbReference type="ARBA" id="ARBA00004123"/>
    </source>
</evidence>
<feature type="region of interest" description="Disordered" evidence="7">
    <location>
        <begin position="84"/>
        <end position="136"/>
    </location>
</feature>
<feature type="region of interest" description="Disordered" evidence="7">
    <location>
        <begin position="52"/>
        <end position="71"/>
    </location>
</feature>
<feature type="region of interest" description="Disordered" evidence="7">
    <location>
        <begin position="1"/>
        <end position="43"/>
    </location>
</feature>
<sequence length="285" mass="30279">MAGQPRPQGPEDDFFDQFFSMAGGGSYPGAAAGGGRAPGDQPFSLALSLDAAAAEASGSGKHADGAKSDREAVQLPGLFPPVFGGGVQPPHLRPNPPTQVFHAQQPKQGGAGVGPQPSAPRPKVRARRGQATDPHSIAERLRRERIAERTRALQELVPNTNKTDRAAMLDEILDYVKFLRLQVKVLSMSRLGGAGAVAQLVADIPLSVKGEASDSGSKQQIWEKWSTDGTERQVAKLMEEDIGAAMQFLQSKALCMMPISLAMAIYDTQHSQDGQPVKPEPNTPS</sequence>
<keyword evidence="10" id="KW-1185">Reference proteome</keyword>
<dbReference type="PROSITE" id="PS50888">
    <property type="entry name" value="BHLH"/>
    <property type="match status" value="1"/>
</dbReference>
<name>A0A811MJ16_9POAL</name>
<keyword evidence="4" id="KW-0238">DNA-binding</keyword>
<organism evidence="9 10">
    <name type="scientific">Miscanthus lutarioriparius</name>
    <dbReference type="NCBI Taxonomy" id="422564"/>
    <lineage>
        <taxon>Eukaryota</taxon>
        <taxon>Viridiplantae</taxon>
        <taxon>Streptophyta</taxon>
        <taxon>Embryophyta</taxon>
        <taxon>Tracheophyta</taxon>
        <taxon>Spermatophyta</taxon>
        <taxon>Magnoliopsida</taxon>
        <taxon>Liliopsida</taxon>
        <taxon>Poales</taxon>
        <taxon>Poaceae</taxon>
        <taxon>PACMAD clade</taxon>
        <taxon>Panicoideae</taxon>
        <taxon>Andropogonodae</taxon>
        <taxon>Andropogoneae</taxon>
        <taxon>Saccharinae</taxon>
        <taxon>Miscanthus</taxon>
    </lineage>
</organism>
<feature type="compositionally biased region" description="Basic and acidic residues" evidence="7">
    <location>
        <begin position="61"/>
        <end position="71"/>
    </location>
</feature>
<dbReference type="GO" id="GO:0005634">
    <property type="term" value="C:nucleus"/>
    <property type="evidence" value="ECO:0007669"/>
    <property type="project" value="UniProtKB-SubCell"/>
</dbReference>
<dbReference type="PANTHER" id="PTHR16223:SF198">
    <property type="entry name" value="DEHYDROGENASE, PUTATIVE, EXPRESSED-RELATED"/>
    <property type="match status" value="1"/>
</dbReference>
<dbReference type="GO" id="GO:0046983">
    <property type="term" value="F:protein dimerization activity"/>
    <property type="evidence" value="ECO:0007669"/>
    <property type="project" value="InterPro"/>
</dbReference>
<dbReference type="InterPro" id="IPR011598">
    <property type="entry name" value="bHLH_dom"/>
</dbReference>
<dbReference type="AlphaFoldDB" id="A0A811MJ16"/>
<comment type="similarity">
    <text evidence="2">Belongs to the bHLH protein family.</text>
</comment>
<dbReference type="GO" id="GO:0080147">
    <property type="term" value="P:root hair cell development"/>
    <property type="evidence" value="ECO:0007669"/>
    <property type="project" value="UniProtKB-ARBA"/>
</dbReference>
<dbReference type="SMART" id="SM00353">
    <property type="entry name" value="HLH"/>
    <property type="match status" value="1"/>
</dbReference>
<evidence type="ECO:0000256" key="2">
    <source>
        <dbReference type="ARBA" id="ARBA00005510"/>
    </source>
</evidence>
<evidence type="ECO:0000256" key="7">
    <source>
        <dbReference type="SAM" id="MobiDB-lite"/>
    </source>
</evidence>
<feature type="compositionally biased region" description="Gly residues" evidence="7">
    <location>
        <begin position="22"/>
        <end position="37"/>
    </location>
</feature>
<keyword evidence="3" id="KW-0805">Transcription regulation</keyword>
<dbReference type="InterPro" id="IPR045843">
    <property type="entry name" value="IND-like"/>
</dbReference>
<feature type="domain" description="BHLH" evidence="8">
    <location>
        <begin position="130"/>
        <end position="179"/>
    </location>
</feature>
<reference evidence="9" key="1">
    <citation type="submission" date="2020-10" db="EMBL/GenBank/DDBJ databases">
        <authorList>
            <person name="Han B."/>
            <person name="Lu T."/>
            <person name="Zhao Q."/>
            <person name="Huang X."/>
            <person name="Zhao Y."/>
        </authorList>
    </citation>
    <scope>NUCLEOTIDE SEQUENCE</scope>
</reference>
<dbReference type="Proteomes" id="UP000604825">
    <property type="component" value="Unassembled WGS sequence"/>
</dbReference>
<dbReference type="OrthoDB" id="690068at2759"/>
<accession>A0A811MJ16</accession>
<evidence type="ECO:0000313" key="9">
    <source>
        <dbReference type="EMBL" id="CAD6207069.1"/>
    </source>
</evidence>
<evidence type="ECO:0000256" key="5">
    <source>
        <dbReference type="ARBA" id="ARBA00023163"/>
    </source>
</evidence>
<evidence type="ECO:0000259" key="8">
    <source>
        <dbReference type="PROSITE" id="PS50888"/>
    </source>
</evidence>
<comment type="subcellular location">
    <subcellularLocation>
        <location evidence="1">Nucleus</location>
    </subcellularLocation>
</comment>
<dbReference type="GO" id="GO:0000978">
    <property type="term" value="F:RNA polymerase II cis-regulatory region sequence-specific DNA binding"/>
    <property type="evidence" value="ECO:0007669"/>
    <property type="project" value="TreeGrafter"/>
</dbReference>
<dbReference type="FunFam" id="4.10.280.10:FF:000017">
    <property type="entry name" value="Transcription factor bHLH66"/>
    <property type="match status" value="1"/>
</dbReference>
<evidence type="ECO:0000256" key="4">
    <source>
        <dbReference type="ARBA" id="ARBA00023125"/>
    </source>
</evidence>
<dbReference type="SUPFAM" id="SSF47459">
    <property type="entry name" value="HLH, helix-loop-helix DNA-binding domain"/>
    <property type="match status" value="1"/>
</dbReference>
<proteinExistence type="inferred from homology"/>
<dbReference type="GO" id="GO:0000981">
    <property type="term" value="F:DNA-binding transcription factor activity, RNA polymerase II-specific"/>
    <property type="evidence" value="ECO:0007669"/>
    <property type="project" value="TreeGrafter"/>
</dbReference>
<evidence type="ECO:0000256" key="3">
    <source>
        <dbReference type="ARBA" id="ARBA00023015"/>
    </source>
</evidence>
<protein>
    <recommendedName>
        <fullName evidence="8">BHLH domain-containing protein</fullName>
    </recommendedName>
</protein>
<dbReference type="Gene3D" id="4.10.280.10">
    <property type="entry name" value="Helix-loop-helix DNA-binding domain"/>
    <property type="match status" value="1"/>
</dbReference>
<evidence type="ECO:0000256" key="6">
    <source>
        <dbReference type="ARBA" id="ARBA00023242"/>
    </source>
</evidence>
<evidence type="ECO:0000313" key="10">
    <source>
        <dbReference type="Proteomes" id="UP000604825"/>
    </source>
</evidence>
<dbReference type="EMBL" id="CAJGYO010000001">
    <property type="protein sequence ID" value="CAD6207069.1"/>
    <property type="molecule type" value="Genomic_DNA"/>
</dbReference>
<keyword evidence="6" id="KW-0539">Nucleus</keyword>
<keyword evidence="5" id="KW-0804">Transcription</keyword>
<dbReference type="InterPro" id="IPR036638">
    <property type="entry name" value="HLH_DNA-bd_sf"/>
</dbReference>
<dbReference type="PANTHER" id="PTHR16223">
    <property type="entry name" value="TRANSCRIPTION FACTOR BHLH83-RELATED"/>
    <property type="match status" value="1"/>
</dbReference>